<dbReference type="GO" id="GO:0016787">
    <property type="term" value="F:hydrolase activity"/>
    <property type="evidence" value="ECO:0007669"/>
    <property type="project" value="UniProtKB-KW"/>
</dbReference>
<evidence type="ECO:0000256" key="1">
    <source>
        <dbReference type="SAM" id="MobiDB-lite"/>
    </source>
</evidence>
<gene>
    <name evidence="3" type="ORF">NITMOv2_0959</name>
</gene>
<evidence type="ECO:0000259" key="2">
    <source>
        <dbReference type="PROSITE" id="PS51832"/>
    </source>
</evidence>
<keyword evidence="3" id="KW-0378">Hydrolase</keyword>
<sequence>MPSKQIPVYELHVGMYVAKLDLSWLRSPFLRHSFLVEEPAQIERLVRAGVKTVYIDPDRGRDLNGAPLVEPASDDGSSPTPVVPPSVEGRKSLAQLNEEYAQAKLARAQLEQAVHSIFAAVRQHGTITRVQTTEAIQEIMIAARTLPNSAILMALSQHRAGDSSLSRHALTTCTLSLMLGQAVQLNPLELHELATAGLLHDIGLLQLPPAIVRRSHVTSSPLSEADRRRFQTHPRQSILMLERRGGFETPVLHMIGEHHAYLDGSGYPPETRGEFTSIRTRILMITDRYDELITGFGGASPLAPHQALQRLYQEAQDGLLDQDVLSRLIKIVGIYPVHSRVRLNTQELAVVVDLNPTALHQPVVAITHDTSGAGYSTPLVVDLAHQEGQPQTRSIETVLEPSRAA</sequence>
<proteinExistence type="predicted"/>
<accession>A0A0K2G8U4</accession>
<name>A0A0K2G8U4_NITMO</name>
<dbReference type="CDD" id="cd00077">
    <property type="entry name" value="HDc"/>
    <property type="match status" value="1"/>
</dbReference>
<dbReference type="KEGG" id="nmv:NITMOv2_0959"/>
<dbReference type="InterPro" id="IPR003607">
    <property type="entry name" value="HD/PDEase_dom"/>
</dbReference>
<keyword evidence="4" id="KW-1185">Reference proteome</keyword>
<dbReference type="PROSITE" id="PS51832">
    <property type="entry name" value="HD_GYP"/>
    <property type="match status" value="1"/>
</dbReference>
<organism evidence="3 4">
    <name type="scientific">Nitrospira moscoviensis</name>
    <dbReference type="NCBI Taxonomy" id="42253"/>
    <lineage>
        <taxon>Bacteria</taxon>
        <taxon>Pseudomonadati</taxon>
        <taxon>Nitrospirota</taxon>
        <taxon>Nitrospiria</taxon>
        <taxon>Nitrospirales</taxon>
        <taxon>Nitrospiraceae</taxon>
        <taxon>Nitrospira</taxon>
    </lineage>
</organism>
<dbReference type="PATRIC" id="fig|42253.5.peg.941"/>
<reference evidence="3 4" key="1">
    <citation type="journal article" date="2015" name="Proc. Natl. Acad. Sci. U.S.A.">
        <title>Expanded metabolic versatility of ubiquitous nitrite-oxidizing bacteria from the genus Nitrospira.</title>
        <authorList>
            <person name="Koch H."/>
            <person name="Lucker S."/>
            <person name="Albertsen M."/>
            <person name="Kitzinger K."/>
            <person name="Herbold C."/>
            <person name="Spieck E."/>
            <person name="Nielsen P.H."/>
            <person name="Wagner M."/>
            <person name="Daims H."/>
        </authorList>
    </citation>
    <scope>NUCLEOTIDE SEQUENCE [LARGE SCALE GENOMIC DNA]</scope>
    <source>
        <strain evidence="3 4">NSP M-1</strain>
    </source>
</reference>
<evidence type="ECO:0000313" key="4">
    <source>
        <dbReference type="Proteomes" id="UP000069205"/>
    </source>
</evidence>
<dbReference type="Pfam" id="PF11871">
    <property type="entry name" value="DUF3391"/>
    <property type="match status" value="1"/>
</dbReference>
<dbReference type="OrthoDB" id="9764808at2"/>
<dbReference type="SUPFAM" id="SSF109604">
    <property type="entry name" value="HD-domain/PDEase-like"/>
    <property type="match status" value="1"/>
</dbReference>
<evidence type="ECO:0000313" key="3">
    <source>
        <dbReference type="EMBL" id="ALA57391.1"/>
    </source>
</evidence>
<protein>
    <submittedName>
        <fullName evidence="3">Putative Metal dependent phosphohydrolase</fullName>
    </submittedName>
</protein>
<feature type="region of interest" description="Disordered" evidence="1">
    <location>
        <begin position="62"/>
        <end position="86"/>
    </location>
</feature>
<dbReference type="InterPro" id="IPR037522">
    <property type="entry name" value="HD_GYP_dom"/>
</dbReference>
<dbReference type="SMART" id="SM00471">
    <property type="entry name" value="HDc"/>
    <property type="match status" value="1"/>
</dbReference>
<dbReference type="RefSeq" id="WP_053378735.1">
    <property type="nucleotide sequence ID" value="NZ_CP011801.1"/>
</dbReference>
<dbReference type="EMBL" id="CP011801">
    <property type="protein sequence ID" value="ALA57391.1"/>
    <property type="molecule type" value="Genomic_DNA"/>
</dbReference>
<dbReference type="InterPro" id="IPR021812">
    <property type="entry name" value="DUF3391"/>
</dbReference>
<dbReference type="AlphaFoldDB" id="A0A0K2G8U4"/>
<feature type="domain" description="HD-GYP" evidence="2">
    <location>
        <begin position="143"/>
        <end position="343"/>
    </location>
</feature>
<dbReference type="PANTHER" id="PTHR43155:SF2">
    <property type="entry name" value="CYCLIC DI-GMP PHOSPHODIESTERASE PA4108"/>
    <property type="match status" value="1"/>
</dbReference>
<dbReference type="STRING" id="42253.NITMOv2_0959"/>
<dbReference type="Pfam" id="PF13487">
    <property type="entry name" value="HD_5"/>
    <property type="match status" value="1"/>
</dbReference>
<dbReference type="PANTHER" id="PTHR43155">
    <property type="entry name" value="CYCLIC DI-GMP PHOSPHODIESTERASE PA4108-RELATED"/>
    <property type="match status" value="1"/>
</dbReference>
<dbReference type="Gene3D" id="1.10.3210.10">
    <property type="entry name" value="Hypothetical protein af1432"/>
    <property type="match status" value="1"/>
</dbReference>
<dbReference type="Proteomes" id="UP000069205">
    <property type="component" value="Chromosome"/>
</dbReference>